<sequence length="718" mass="79645">MTGAGTWQSCNGAGVKLFKPAQSAGDASPPMEVSMSRMSISQGPQSMASDRPGRPSRSPLASLSLNTVPDLRADSPSTLCGDEDNIIYTPPSSASASENEWHTQLQLYSDGGRRSVRTADQIRFSSPLLGYESDRTDFLPNDVQTPCPKKTANINYQGSSRSGATLGELKMRQSNQKPDRPTHSNLAIRQLDFGRTVSKKKRAPKKRTPPQLSEAQQALEALRKTEYPRHQWTESERNLVAVLYRFYAADPSKLTEVFNEVTGLHLKTEKVKAMEVYMRQNGPEAFPFYGAVFACPLEDLNEEYAAIRAVIEKAVDSLGIELERRSTEPALSSGRAKNARSEYTRRRFKNLIRKAQYEHDALSADAPQINSARSTIRLGGFAISAPQGLDELEIDVDEDARAVQTEEPNTVQTGSPSPSPSQPHQLTHLAFRVWDHNSYTLFNEETGFISQMHSIWRGPLLPPPNPETDDGRNCHQLLANLHLNKQGDASAYVSVATSLIQVLNYAKKMTDPQIAVINLKHSKLQERHKQLMASNTLKELKGIGQAQWARYKGWAEIMIWGNVPMDAIIQYGFLSDLETAITGGPTGSLLRNSNDWLPNQTASTLTKKLKARSIPLDRDVARALGGFSNAMGLGNAGVSLQHITEFVQVCVDGWSLNCALVDDIHTRSSFAYTFAIALSSQTFHLQDIMGAFFDGVERGLHNVAFYERRRPSLRRRRS</sequence>
<proteinExistence type="predicted"/>
<reference evidence="3" key="1">
    <citation type="journal article" date="2020" name="Stud. Mycol.">
        <title>101 Dothideomycetes genomes: a test case for predicting lifestyles and emergence of pathogens.</title>
        <authorList>
            <person name="Haridas S."/>
            <person name="Albert R."/>
            <person name="Binder M."/>
            <person name="Bloem J."/>
            <person name="Labutti K."/>
            <person name="Salamov A."/>
            <person name="Andreopoulos B."/>
            <person name="Baker S."/>
            <person name="Barry K."/>
            <person name="Bills G."/>
            <person name="Bluhm B."/>
            <person name="Cannon C."/>
            <person name="Castanera R."/>
            <person name="Culley D."/>
            <person name="Daum C."/>
            <person name="Ezra D."/>
            <person name="Gonzalez J."/>
            <person name="Henrissat B."/>
            <person name="Kuo A."/>
            <person name="Liang C."/>
            <person name="Lipzen A."/>
            <person name="Lutzoni F."/>
            <person name="Magnuson J."/>
            <person name="Mondo S."/>
            <person name="Nolan M."/>
            <person name="Ohm R."/>
            <person name="Pangilinan J."/>
            <person name="Park H.-J."/>
            <person name="Ramirez L."/>
            <person name="Alfaro M."/>
            <person name="Sun H."/>
            <person name="Tritt A."/>
            <person name="Yoshinaga Y."/>
            <person name="Zwiers L.-H."/>
            <person name="Turgeon B."/>
            <person name="Goodwin S."/>
            <person name="Spatafora J."/>
            <person name="Crous P."/>
            <person name="Grigoriev I."/>
        </authorList>
    </citation>
    <scope>NUCLEOTIDE SEQUENCE</scope>
    <source>
        <strain evidence="3">CBS 107.79</strain>
    </source>
</reference>
<keyword evidence="4" id="KW-1185">Reference proteome</keyword>
<feature type="region of interest" description="Disordered" evidence="1">
    <location>
        <begin position="20"/>
        <end position="69"/>
    </location>
</feature>
<feature type="region of interest" description="Disordered" evidence="1">
    <location>
        <begin position="404"/>
        <end position="424"/>
    </location>
</feature>
<accession>A0A6A5VDJ0</accession>
<dbReference type="AlphaFoldDB" id="A0A6A5VDJ0"/>
<organism evidence="3 4">
    <name type="scientific">Bimuria novae-zelandiae CBS 107.79</name>
    <dbReference type="NCBI Taxonomy" id="1447943"/>
    <lineage>
        <taxon>Eukaryota</taxon>
        <taxon>Fungi</taxon>
        <taxon>Dikarya</taxon>
        <taxon>Ascomycota</taxon>
        <taxon>Pezizomycotina</taxon>
        <taxon>Dothideomycetes</taxon>
        <taxon>Pleosporomycetidae</taxon>
        <taxon>Pleosporales</taxon>
        <taxon>Massarineae</taxon>
        <taxon>Didymosphaeriaceae</taxon>
        <taxon>Bimuria</taxon>
    </lineage>
</organism>
<dbReference type="EMBL" id="ML976675">
    <property type="protein sequence ID" value="KAF1974429.1"/>
    <property type="molecule type" value="Genomic_DNA"/>
</dbReference>
<dbReference type="Proteomes" id="UP000800036">
    <property type="component" value="Unassembled WGS sequence"/>
</dbReference>
<protein>
    <recommendedName>
        <fullName evidence="2">DUF7587 domain-containing protein</fullName>
    </recommendedName>
</protein>
<evidence type="ECO:0000256" key="1">
    <source>
        <dbReference type="SAM" id="MobiDB-lite"/>
    </source>
</evidence>
<dbReference type="Pfam" id="PF24494">
    <property type="entry name" value="DUF7587"/>
    <property type="match status" value="1"/>
</dbReference>
<gene>
    <name evidence="3" type="ORF">BU23DRAFT_638071</name>
</gene>
<feature type="compositionally biased region" description="Polar residues" evidence="1">
    <location>
        <begin position="36"/>
        <end position="48"/>
    </location>
</feature>
<name>A0A6A5VDJ0_9PLEO</name>
<evidence type="ECO:0000259" key="2">
    <source>
        <dbReference type="Pfam" id="PF24494"/>
    </source>
</evidence>
<dbReference type="InterPro" id="IPR056009">
    <property type="entry name" value="DUF7587"/>
</dbReference>
<evidence type="ECO:0000313" key="4">
    <source>
        <dbReference type="Proteomes" id="UP000800036"/>
    </source>
</evidence>
<evidence type="ECO:0000313" key="3">
    <source>
        <dbReference type="EMBL" id="KAF1974429.1"/>
    </source>
</evidence>
<feature type="domain" description="DUF7587" evidence="2">
    <location>
        <begin position="426"/>
        <end position="571"/>
    </location>
</feature>
<dbReference type="OrthoDB" id="3798037at2759"/>
<feature type="compositionally biased region" description="Low complexity" evidence="1">
    <location>
        <begin position="55"/>
        <end position="65"/>
    </location>
</feature>